<name>A0A172THC6_9BACL</name>
<evidence type="ECO:0000313" key="2">
    <source>
        <dbReference type="Proteomes" id="UP000076927"/>
    </source>
</evidence>
<dbReference type="EMBL" id="CP011388">
    <property type="protein sequence ID" value="ANE46455.1"/>
    <property type="molecule type" value="Genomic_DNA"/>
</dbReference>
<dbReference type="Proteomes" id="UP000076927">
    <property type="component" value="Chromosome"/>
</dbReference>
<proteinExistence type="predicted"/>
<dbReference type="PATRIC" id="fig|1178515.4.peg.1879"/>
<keyword evidence="2" id="KW-1185">Reference proteome</keyword>
<dbReference type="KEGG" id="pswu:SY83_09405"/>
<dbReference type="STRING" id="1178515.SY83_09405"/>
<sequence length="324" mass="37183">MSNFTFIKQSSNVDSSMFSLANEPVASVHENLVYINAKGELHVIPSGQQLSRKVKKANRYHAVYSVSKEAHVYQHTGEYESSDIGQYFQISITLKLSVGDPIQYVISDEHEVYDLLEPKFRNAMRKYAKYYSILDHKNAIGSFDEVMERMGIAEELENFGLKVKLNDYTIDLTTDSKNYYNLMFKMVRDKEIKIKQDQIDIETRHESERLQAAMQESRTKEIINNYIINLQSDGYVLATAKLQQISPELYSLMYSNWEQEKDEVKQLVQSGISVEDAKSIVKEKQLALGQGQATPIAVNSVREKPKKSLGEFFAGNIDDMEDQR</sequence>
<gene>
    <name evidence="1" type="ORF">SY83_09405</name>
</gene>
<organism evidence="1 2">
    <name type="scientific">Paenibacillus swuensis</name>
    <dbReference type="NCBI Taxonomy" id="1178515"/>
    <lineage>
        <taxon>Bacteria</taxon>
        <taxon>Bacillati</taxon>
        <taxon>Bacillota</taxon>
        <taxon>Bacilli</taxon>
        <taxon>Bacillales</taxon>
        <taxon>Paenibacillaceae</taxon>
        <taxon>Paenibacillus</taxon>
    </lineage>
</organism>
<evidence type="ECO:0000313" key="1">
    <source>
        <dbReference type="EMBL" id="ANE46455.1"/>
    </source>
</evidence>
<reference evidence="1 2" key="1">
    <citation type="submission" date="2015-01" db="EMBL/GenBank/DDBJ databases">
        <title>Paenibacillus swuensis/DY6/whole genome sequencing.</title>
        <authorList>
            <person name="Kim M.K."/>
            <person name="Srinivasan S."/>
            <person name="Lee J.-J."/>
        </authorList>
    </citation>
    <scope>NUCLEOTIDE SEQUENCE [LARGE SCALE GENOMIC DNA]</scope>
    <source>
        <strain evidence="1 2">DY6</strain>
    </source>
</reference>
<protein>
    <submittedName>
        <fullName evidence="1">Uncharacterized protein</fullName>
    </submittedName>
</protein>
<dbReference type="AlphaFoldDB" id="A0A172THC6"/>
<dbReference type="RefSeq" id="WP_068606007.1">
    <property type="nucleotide sequence ID" value="NZ_CP011388.1"/>
</dbReference>
<accession>A0A172THC6</accession>